<dbReference type="GO" id="GO:0006285">
    <property type="term" value="P:base-excision repair, AP site formation"/>
    <property type="evidence" value="ECO:0007669"/>
    <property type="project" value="EnsemblFungi"/>
</dbReference>
<dbReference type="GeneID" id="25035815"/>
<keyword evidence="5" id="KW-0378">Hydrolase</keyword>
<dbReference type="GO" id="GO:0140431">
    <property type="term" value="F:DNA-(abasic site) binding"/>
    <property type="evidence" value="ECO:0007669"/>
    <property type="project" value="EnsemblFungi"/>
</dbReference>
<evidence type="ECO:0000313" key="6">
    <source>
        <dbReference type="Proteomes" id="UP000015464"/>
    </source>
</evidence>
<dbReference type="Gene3D" id="1.10.340.30">
    <property type="entry name" value="Hypothetical protein, domain 2"/>
    <property type="match status" value="1"/>
</dbReference>
<dbReference type="OrthoDB" id="415889at2759"/>
<dbReference type="RefSeq" id="XP_013025628.1">
    <property type="nucleotide sequence ID" value="XM_013170174.1"/>
</dbReference>
<dbReference type="GO" id="GO:0016798">
    <property type="term" value="F:hydrolase activity, acting on glycosyl bonds"/>
    <property type="evidence" value="ECO:0007669"/>
    <property type="project" value="UniProtKB-KW"/>
</dbReference>
<dbReference type="SUPFAM" id="SSF48150">
    <property type="entry name" value="DNA-glycosylase"/>
    <property type="match status" value="1"/>
</dbReference>
<dbReference type="STRING" id="653667.S9WXZ7"/>
<evidence type="ECO:0000256" key="3">
    <source>
        <dbReference type="ARBA" id="ARBA00023204"/>
    </source>
</evidence>
<reference evidence="5 6" key="1">
    <citation type="journal article" date="2011" name="Science">
        <title>Comparative functional genomics of the fission yeasts.</title>
        <authorList>
            <person name="Rhind N."/>
            <person name="Chen Z."/>
            <person name="Yassour M."/>
            <person name="Thompson D.A."/>
            <person name="Haas B.J."/>
            <person name="Habib N."/>
            <person name="Wapinski I."/>
            <person name="Roy S."/>
            <person name="Lin M.F."/>
            <person name="Heiman D.I."/>
            <person name="Young S.K."/>
            <person name="Furuya K."/>
            <person name="Guo Y."/>
            <person name="Pidoux A."/>
            <person name="Chen H.M."/>
            <person name="Robbertse B."/>
            <person name="Goldberg J.M."/>
            <person name="Aoki K."/>
            <person name="Bayne E.H."/>
            <person name="Berlin A.M."/>
            <person name="Desjardins C.A."/>
            <person name="Dobbs E."/>
            <person name="Dukaj L."/>
            <person name="Fan L."/>
            <person name="FitzGerald M.G."/>
            <person name="French C."/>
            <person name="Gujja S."/>
            <person name="Hansen K."/>
            <person name="Keifenheim D."/>
            <person name="Levin J.Z."/>
            <person name="Mosher R.A."/>
            <person name="Mueller C.A."/>
            <person name="Pfiffner J."/>
            <person name="Priest M."/>
            <person name="Russ C."/>
            <person name="Smialowska A."/>
            <person name="Swoboda P."/>
            <person name="Sykes S.M."/>
            <person name="Vaughn M."/>
            <person name="Vengrova S."/>
            <person name="Yoder R."/>
            <person name="Zeng Q."/>
            <person name="Allshire R."/>
            <person name="Baulcombe D."/>
            <person name="Birren B.W."/>
            <person name="Brown W."/>
            <person name="Ekwall K."/>
            <person name="Kellis M."/>
            <person name="Leatherwood J."/>
            <person name="Levin H."/>
            <person name="Margalit H."/>
            <person name="Martienssen R."/>
            <person name="Nieduszynski C.A."/>
            <person name="Spatafora J.W."/>
            <person name="Friedman N."/>
            <person name="Dalgaard J.Z."/>
            <person name="Baumann P."/>
            <person name="Niki H."/>
            <person name="Regev A."/>
            <person name="Nusbaum C."/>
        </authorList>
    </citation>
    <scope>NUCLEOTIDE SEQUENCE [LARGE SCALE GENOMIC DNA]</scope>
    <source>
        <strain evidence="6">OY26 / ATCC MYA-4695 / CBS 11777 / NBRC 106824 / NRRL Y48691</strain>
    </source>
</reference>
<evidence type="ECO:0000313" key="5">
    <source>
        <dbReference type="EMBL" id="EPY49602.1"/>
    </source>
</evidence>
<dbReference type="GO" id="GO:0032131">
    <property type="term" value="F:alkylated DNA binding"/>
    <property type="evidence" value="ECO:0007669"/>
    <property type="project" value="TreeGrafter"/>
</dbReference>
<dbReference type="GO" id="GO:0032993">
    <property type="term" value="C:protein-DNA complex"/>
    <property type="evidence" value="ECO:0007669"/>
    <property type="project" value="TreeGrafter"/>
</dbReference>
<accession>S9WXZ7</accession>
<dbReference type="InterPro" id="IPR003265">
    <property type="entry name" value="HhH-GPD_domain"/>
</dbReference>
<dbReference type="OMA" id="YLLWHYY"/>
<name>S9WXZ7_SCHCR</name>
<keyword evidence="3" id="KW-0234">DNA repair</keyword>
<feature type="domain" description="HhH-GPD" evidence="4">
    <location>
        <begin position="48"/>
        <end position="204"/>
    </location>
</feature>
<dbReference type="PANTHER" id="PTHR43003:SF5">
    <property type="entry name" value="DNA-3-METHYLADENINE GLYCOSYLASE"/>
    <property type="match status" value="1"/>
</dbReference>
<dbReference type="InterPro" id="IPR051912">
    <property type="entry name" value="Alkylbase_DNA_Glycosylase/TA"/>
</dbReference>
<dbReference type="InterPro" id="IPR011257">
    <property type="entry name" value="DNA_glycosylase"/>
</dbReference>
<dbReference type="Pfam" id="PF00730">
    <property type="entry name" value="HhH-GPD"/>
    <property type="match status" value="1"/>
</dbReference>
<proteinExistence type="inferred from homology"/>
<evidence type="ECO:0000256" key="2">
    <source>
        <dbReference type="ARBA" id="ARBA00022763"/>
    </source>
</evidence>
<gene>
    <name evidence="5" type="ORF">SPOG_01487</name>
</gene>
<evidence type="ECO:0000259" key="4">
    <source>
        <dbReference type="SMART" id="SM00478"/>
    </source>
</evidence>
<dbReference type="HOGENOM" id="CLU_000445_72_5_1"/>
<sequence>MPQTYKQAEHHISKINSTWDKIVSTVGPCTLQPHPDRQPYEGLIRAITSQKLSSAATEAIIHRLCELYNQTTFPTPQQIVDTDVEKLHSCGFSKLKAEAVHNIADAAIKKTLPSNDTIAHMSNQDLFDTLSKHKSVKRWTIEMYMIFTLGRLDVMPADDATLRSQISHIFGLDSKPTVQDIEQLTAPCAPYQTIAAWYLWHYPKH</sequence>
<keyword evidence="2" id="KW-0227">DNA damage</keyword>
<evidence type="ECO:0000256" key="1">
    <source>
        <dbReference type="ARBA" id="ARBA00010817"/>
    </source>
</evidence>
<dbReference type="eggNOG" id="KOG1918">
    <property type="taxonomic scope" value="Eukaryota"/>
</dbReference>
<dbReference type="SMART" id="SM00478">
    <property type="entry name" value="ENDO3c"/>
    <property type="match status" value="1"/>
</dbReference>
<dbReference type="AlphaFoldDB" id="S9WXZ7"/>
<dbReference type="Proteomes" id="UP000015464">
    <property type="component" value="Unassembled WGS sequence"/>
</dbReference>
<dbReference type="Gene3D" id="1.10.1670.40">
    <property type="match status" value="1"/>
</dbReference>
<dbReference type="EMBL" id="KE546995">
    <property type="protein sequence ID" value="EPY49602.1"/>
    <property type="molecule type" value="Genomic_DNA"/>
</dbReference>
<keyword evidence="6" id="KW-1185">Reference proteome</keyword>
<keyword evidence="5" id="KW-0326">Glycosidase</keyword>
<protein>
    <submittedName>
        <fullName evidence="5">DNA-3-methyladenine glycosidase Mag2</fullName>
    </submittedName>
</protein>
<comment type="similarity">
    <text evidence="1">Belongs to the alkylbase DNA glycosidase AlkA family.</text>
</comment>
<dbReference type="FunFam" id="1.10.340.30:FF:000004">
    <property type="entry name" value="DNA-3-methyladenine glycosylase II"/>
    <property type="match status" value="1"/>
</dbReference>
<organism evidence="5 6">
    <name type="scientific">Schizosaccharomyces cryophilus (strain OY26 / ATCC MYA-4695 / CBS 11777 / NBRC 106824 / NRRL Y48691)</name>
    <name type="common">Fission yeast</name>
    <dbReference type="NCBI Taxonomy" id="653667"/>
    <lineage>
        <taxon>Eukaryota</taxon>
        <taxon>Fungi</taxon>
        <taxon>Dikarya</taxon>
        <taxon>Ascomycota</taxon>
        <taxon>Taphrinomycotina</taxon>
        <taxon>Schizosaccharomycetes</taxon>
        <taxon>Schizosaccharomycetales</taxon>
        <taxon>Schizosaccharomycetaceae</taxon>
        <taxon>Schizosaccharomyces</taxon>
    </lineage>
</organism>
<dbReference type="GO" id="GO:0005634">
    <property type="term" value="C:nucleus"/>
    <property type="evidence" value="ECO:0007669"/>
    <property type="project" value="EnsemblFungi"/>
</dbReference>
<dbReference type="PANTHER" id="PTHR43003">
    <property type="entry name" value="DNA-3-METHYLADENINE GLYCOSYLASE"/>
    <property type="match status" value="1"/>
</dbReference>
<dbReference type="CDD" id="cd00056">
    <property type="entry name" value="ENDO3c"/>
    <property type="match status" value="1"/>
</dbReference>